<sequence length="130" mass="14736">MKDISQPVWSRALESLGDAAANLKEERYLVTLNRSYYAVFYAVTTLLFEQDHLHTKSHSGAHAKFRELFIKSGLIPKEASLWLDKTWELRQAGDYDFEDIVTAEEAIEALEAATHFIRAVAAYLNTALSN</sequence>
<dbReference type="PANTHER" id="PTHR36565:SF1">
    <property type="entry name" value="UPF0332 PROTEIN TM_1000"/>
    <property type="match status" value="1"/>
</dbReference>
<comment type="caution">
    <text evidence="3">The sequence shown here is derived from an EMBL/GenBank/DDBJ whole genome shotgun (WGS) entry which is preliminary data.</text>
</comment>
<dbReference type="InterPro" id="IPR052226">
    <property type="entry name" value="UPF0332_toxin"/>
</dbReference>
<organism evidence="3 4">
    <name type="scientific">Fibrisoma montanum</name>
    <dbReference type="NCBI Taxonomy" id="2305895"/>
    <lineage>
        <taxon>Bacteria</taxon>
        <taxon>Pseudomonadati</taxon>
        <taxon>Bacteroidota</taxon>
        <taxon>Cytophagia</taxon>
        <taxon>Cytophagales</taxon>
        <taxon>Spirosomataceae</taxon>
        <taxon>Fibrisoma</taxon>
    </lineage>
</organism>
<dbReference type="InterPro" id="IPR007842">
    <property type="entry name" value="HEPN_dom"/>
</dbReference>
<dbReference type="RefSeq" id="WP_119668007.1">
    <property type="nucleotide sequence ID" value="NZ_QXED01000003.1"/>
</dbReference>
<dbReference type="AlphaFoldDB" id="A0A418MBP0"/>
<accession>A0A418MBP0</accession>
<dbReference type="Pfam" id="PF05168">
    <property type="entry name" value="HEPN"/>
    <property type="match status" value="1"/>
</dbReference>
<proteinExistence type="inferred from homology"/>
<name>A0A418MBP0_9BACT</name>
<evidence type="ECO:0000256" key="1">
    <source>
        <dbReference type="ARBA" id="ARBA00038248"/>
    </source>
</evidence>
<dbReference type="Gene3D" id="1.20.120.330">
    <property type="entry name" value="Nucleotidyltransferases domain 2"/>
    <property type="match status" value="1"/>
</dbReference>
<dbReference type="PANTHER" id="PTHR36565">
    <property type="entry name" value="UPF0332 PROTEIN TM_1000"/>
    <property type="match status" value="1"/>
</dbReference>
<dbReference type="Proteomes" id="UP000283523">
    <property type="component" value="Unassembled WGS sequence"/>
</dbReference>
<dbReference type="OrthoDB" id="963530at2"/>
<reference evidence="3 4" key="1">
    <citation type="submission" date="2018-08" db="EMBL/GenBank/DDBJ databases">
        <title>Fibrisoma montanum sp. nov., isolated from Danxia mountain soil.</title>
        <authorList>
            <person name="Huang Y."/>
        </authorList>
    </citation>
    <scope>NUCLEOTIDE SEQUENCE [LARGE SCALE GENOMIC DNA]</scope>
    <source>
        <strain evidence="3 4">HYT19</strain>
    </source>
</reference>
<evidence type="ECO:0000259" key="2">
    <source>
        <dbReference type="Pfam" id="PF05168"/>
    </source>
</evidence>
<evidence type="ECO:0000313" key="4">
    <source>
        <dbReference type="Proteomes" id="UP000283523"/>
    </source>
</evidence>
<keyword evidence="4" id="KW-1185">Reference proteome</keyword>
<feature type="domain" description="HEPN" evidence="2">
    <location>
        <begin position="9"/>
        <end position="120"/>
    </location>
</feature>
<comment type="similarity">
    <text evidence="1">Belongs to the UPF0332 family.</text>
</comment>
<dbReference type="EMBL" id="QXED01000003">
    <property type="protein sequence ID" value="RIV23791.1"/>
    <property type="molecule type" value="Genomic_DNA"/>
</dbReference>
<evidence type="ECO:0000313" key="3">
    <source>
        <dbReference type="EMBL" id="RIV23791.1"/>
    </source>
</evidence>
<gene>
    <name evidence="3" type="ORF">DYU11_12535</name>
</gene>
<protein>
    <submittedName>
        <fullName evidence="3">HEPN domain-containing protein</fullName>
    </submittedName>
</protein>